<dbReference type="OrthoDB" id="2420894at2759"/>
<dbReference type="EMBL" id="BEXD01000624">
    <property type="protein sequence ID" value="GBB88967.1"/>
    <property type="molecule type" value="Genomic_DNA"/>
</dbReference>
<reference evidence="2 4" key="1">
    <citation type="submission" date="2017-11" db="EMBL/GenBank/DDBJ databases">
        <title>The genome of Rhizophagus clarus HR1 reveals common genetic basis of auxotrophy among arbuscular mycorrhizal fungi.</title>
        <authorList>
            <person name="Kobayashi Y."/>
        </authorList>
    </citation>
    <scope>NUCLEOTIDE SEQUENCE [LARGE SCALE GENOMIC DNA]</scope>
    <source>
        <strain evidence="2 4">HR1</strain>
    </source>
</reference>
<dbReference type="AlphaFoldDB" id="A0A2Z6QFH8"/>
<dbReference type="Proteomes" id="UP000247702">
    <property type="component" value="Unassembled WGS sequence"/>
</dbReference>
<accession>A0A2Z6QFH8</accession>
<keyword evidence="1" id="KW-1133">Transmembrane helix</keyword>
<evidence type="ECO:0000313" key="3">
    <source>
        <dbReference type="EMBL" id="GES72890.1"/>
    </source>
</evidence>
<organism evidence="2 4">
    <name type="scientific">Rhizophagus clarus</name>
    <dbReference type="NCBI Taxonomy" id="94130"/>
    <lineage>
        <taxon>Eukaryota</taxon>
        <taxon>Fungi</taxon>
        <taxon>Fungi incertae sedis</taxon>
        <taxon>Mucoromycota</taxon>
        <taxon>Glomeromycotina</taxon>
        <taxon>Glomeromycetes</taxon>
        <taxon>Glomerales</taxon>
        <taxon>Glomeraceae</taxon>
        <taxon>Rhizophagus</taxon>
    </lineage>
</organism>
<keyword evidence="1" id="KW-0812">Transmembrane</keyword>
<sequence>MRSNFYLKVFALFAIVLCVYPLHIIAEVRTFSHIEGKDYGPQSQPSVNDIKTYDDIIAIRIVRNQMRIKSWHCNYDTFFLRIIYPNGTVTEKDFKLEGVQPFAYCSFMTGDYDQLYYEIIGMNRILVIYNNSTNYQTFEGWGMITDFDGNVLDRTFIGFKRLNNNHDYNIHVVLNVNKEKGFIIGYRSFNNDYFAWKQYKLGLDGKFTILTSGNITIDESFFFGPRSLVHTADENYYFVYIKYNTSPNSILQDQIIAEFIGYNKSDTTKIYLYQTNLSKRMHHPVSCNIEYTRIGHSCSFPMKFNNSNFNVKIGVLSSGASISLNYTKFIFPNNQINFSSWRLDSLLFGGYILTKLLGNDSTNDNGLYVYVFREDGVLYNNTPGLNQLLNANLNYAHTPLPNNTFLIAQMEHNNTWILNLIDLPKFTNDGGYFNTNVESTYPAINSLIPSTDPDIKNISIDFRDPVTLSDGNLTIYKVDQGNILRQITPGTRCTLVNDNTRVIINIINNTFGKSGGNYSITIGNNFVKSRIYGEPLLGVSGGIWNFEIEDKKYIYTITNPTSGLFRLTVEGTNILKHSSDDENNQFFNNLLDELAEALLISRNRLSKNNKNQIDPDSGDKLLISINIDETKDPYEKDVNSAIQDINTMMSFSSQTPIGYGMLYNLDSTYNFKPIPNYFQEYGPKLLCLLLIAVLLVILYIIANRREKKGHNIAIFKFGLYIFDFVMDTLFIINNANDVKNLYVPSMAFYTIPLGFNMLLAFLIITKENTKKEFLLWFTENNKLTSIFTILAGIDIEILSILHSNFAGFSNFQAPFSDFAKSAIFWSAFSNIFIEDIPQFIIQVLFRTRSITYDFIPIFTLVSSATTLSINVISRLYQSLNYIRNKNLRIIPTIELNDLEE</sequence>
<feature type="transmembrane region" description="Helical" evidence="1">
    <location>
        <begin position="714"/>
        <end position="735"/>
    </location>
</feature>
<feature type="transmembrane region" description="Helical" evidence="1">
    <location>
        <begin position="857"/>
        <end position="876"/>
    </location>
</feature>
<name>A0A2Z6QFH8_9GLOM</name>
<feature type="transmembrane region" description="Helical" evidence="1">
    <location>
        <begin position="681"/>
        <end position="702"/>
    </location>
</feature>
<dbReference type="Proteomes" id="UP000615446">
    <property type="component" value="Unassembled WGS sequence"/>
</dbReference>
<evidence type="ECO:0000256" key="1">
    <source>
        <dbReference type="SAM" id="Phobius"/>
    </source>
</evidence>
<dbReference type="STRING" id="94130.A0A2Z6QFH8"/>
<keyword evidence="4" id="KW-1185">Reference proteome</keyword>
<feature type="transmembrane region" description="Helical" evidence="1">
    <location>
        <begin position="783"/>
        <end position="802"/>
    </location>
</feature>
<feature type="transmembrane region" description="Helical" evidence="1">
    <location>
        <begin position="741"/>
        <end position="763"/>
    </location>
</feature>
<protein>
    <submittedName>
        <fullName evidence="2">Uncharacterized protein</fullName>
    </submittedName>
</protein>
<reference evidence="3" key="2">
    <citation type="submission" date="2019-10" db="EMBL/GenBank/DDBJ databases">
        <title>Conservation and host-specific expression of non-tandemly repeated heterogenous ribosome RNA gene in arbuscular mycorrhizal fungi.</title>
        <authorList>
            <person name="Maeda T."/>
            <person name="Kobayashi Y."/>
            <person name="Nakagawa T."/>
            <person name="Ezawa T."/>
            <person name="Yamaguchi K."/>
            <person name="Bino T."/>
            <person name="Nishimoto Y."/>
            <person name="Shigenobu S."/>
            <person name="Kawaguchi M."/>
        </authorList>
    </citation>
    <scope>NUCLEOTIDE SEQUENCE</scope>
    <source>
        <strain evidence="3">HR1</strain>
    </source>
</reference>
<evidence type="ECO:0000313" key="2">
    <source>
        <dbReference type="EMBL" id="GBB88967.1"/>
    </source>
</evidence>
<evidence type="ECO:0000313" key="4">
    <source>
        <dbReference type="Proteomes" id="UP000247702"/>
    </source>
</evidence>
<gene>
    <name evidence="3" type="ORF">RCL2_000043500</name>
    <name evidence="2" type="ORF">RclHR1_01560003</name>
</gene>
<keyword evidence="1" id="KW-0472">Membrane</keyword>
<proteinExistence type="predicted"/>
<dbReference type="EMBL" id="BLAL01000004">
    <property type="protein sequence ID" value="GES72890.1"/>
    <property type="molecule type" value="Genomic_DNA"/>
</dbReference>
<comment type="caution">
    <text evidence="2">The sequence shown here is derived from an EMBL/GenBank/DDBJ whole genome shotgun (WGS) entry which is preliminary data.</text>
</comment>